<evidence type="ECO:0000259" key="4">
    <source>
        <dbReference type="Pfam" id="PF03486"/>
    </source>
</evidence>
<dbReference type="Gene3D" id="2.40.30.10">
    <property type="entry name" value="Translation factors"/>
    <property type="match status" value="1"/>
</dbReference>
<evidence type="ECO:0000313" key="6">
    <source>
        <dbReference type="EMBL" id="MDQ0437707.1"/>
    </source>
</evidence>
<name>A0ABU0H5W3_9HYPH</name>
<evidence type="ECO:0000256" key="1">
    <source>
        <dbReference type="ARBA" id="ARBA00001974"/>
    </source>
</evidence>
<dbReference type="Proteomes" id="UP001241603">
    <property type="component" value="Unassembled WGS sequence"/>
</dbReference>
<evidence type="ECO:0000256" key="2">
    <source>
        <dbReference type="ARBA" id="ARBA00022630"/>
    </source>
</evidence>
<dbReference type="NCBIfam" id="TIGR03862">
    <property type="entry name" value="flavo_PP4765"/>
    <property type="match status" value="1"/>
</dbReference>
<gene>
    <name evidence="6" type="ORF">QO014_002099</name>
</gene>
<dbReference type="Gene3D" id="1.10.8.260">
    <property type="entry name" value="HI0933 insert domain-like"/>
    <property type="match status" value="1"/>
</dbReference>
<dbReference type="Pfam" id="PF03486">
    <property type="entry name" value="HI0933_like"/>
    <property type="match status" value="1"/>
</dbReference>
<dbReference type="Gene3D" id="3.50.50.60">
    <property type="entry name" value="FAD/NAD(P)-binding domain"/>
    <property type="match status" value="1"/>
</dbReference>
<keyword evidence="2" id="KW-0285">Flavoprotein</keyword>
<dbReference type="SUPFAM" id="SSF51905">
    <property type="entry name" value="FAD/NAD(P)-binding domain"/>
    <property type="match status" value="1"/>
</dbReference>
<accession>A0ABU0H5W3</accession>
<dbReference type="InterPro" id="IPR055178">
    <property type="entry name" value="RsdA/BaiN/AoA(So)-like_dom"/>
</dbReference>
<feature type="domain" description="RsdA/BaiN/AoA(So)-like insert" evidence="5">
    <location>
        <begin position="199"/>
        <end position="350"/>
    </location>
</feature>
<dbReference type="InterPro" id="IPR023166">
    <property type="entry name" value="BaiN-like_dom_sf"/>
</dbReference>
<keyword evidence="3" id="KW-0274">FAD</keyword>
<evidence type="ECO:0000259" key="5">
    <source>
        <dbReference type="Pfam" id="PF22780"/>
    </source>
</evidence>
<dbReference type="InterPro" id="IPR004792">
    <property type="entry name" value="BaiN-like"/>
</dbReference>
<evidence type="ECO:0000313" key="7">
    <source>
        <dbReference type="Proteomes" id="UP001241603"/>
    </source>
</evidence>
<dbReference type="Pfam" id="PF22780">
    <property type="entry name" value="HI0933_like_1st"/>
    <property type="match status" value="1"/>
</dbReference>
<evidence type="ECO:0000256" key="3">
    <source>
        <dbReference type="ARBA" id="ARBA00022827"/>
    </source>
</evidence>
<dbReference type="EMBL" id="JAUSVO010000003">
    <property type="protein sequence ID" value="MDQ0437707.1"/>
    <property type="molecule type" value="Genomic_DNA"/>
</dbReference>
<comment type="caution">
    <text evidence="6">The sequence shown here is derived from an EMBL/GenBank/DDBJ whole genome shotgun (WGS) entry which is preliminary data.</text>
</comment>
<protein>
    <submittedName>
        <fullName evidence="6">Flavoprotein (TIGR03862 family)</fullName>
    </submittedName>
</protein>
<proteinExistence type="predicted"/>
<dbReference type="PANTHER" id="PTHR42887">
    <property type="entry name" value="OS12G0638800 PROTEIN"/>
    <property type="match status" value="1"/>
</dbReference>
<dbReference type="InterPro" id="IPR057661">
    <property type="entry name" value="RsdA/BaiN/AoA(So)_Rossmann"/>
</dbReference>
<dbReference type="SUPFAM" id="SSF160996">
    <property type="entry name" value="HI0933 insert domain-like"/>
    <property type="match status" value="1"/>
</dbReference>
<organism evidence="6 7">
    <name type="scientific">Kaistia dalseonensis</name>
    <dbReference type="NCBI Taxonomy" id="410840"/>
    <lineage>
        <taxon>Bacteria</taxon>
        <taxon>Pseudomonadati</taxon>
        <taxon>Pseudomonadota</taxon>
        <taxon>Alphaproteobacteria</taxon>
        <taxon>Hyphomicrobiales</taxon>
        <taxon>Kaistiaceae</taxon>
        <taxon>Kaistia</taxon>
    </lineage>
</organism>
<dbReference type="RefSeq" id="WP_266348647.1">
    <property type="nucleotide sequence ID" value="NZ_JAPKNG010000003.1"/>
</dbReference>
<dbReference type="InterPro" id="IPR036188">
    <property type="entry name" value="FAD/NAD-bd_sf"/>
</dbReference>
<comment type="cofactor">
    <cofactor evidence="1">
        <name>FAD</name>
        <dbReference type="ChEBI" id="CHEBI:57692"/>
    </cofactor>
</comment>
<reference evidence="6 7" key="1">
    <citation type="submission" date="2023-07" db="EMBL/GenBank/DDBJ databases">
        <title>Genomic Encyclopedia of Type Strains, Phase IV (KMG-IV): sequencing the most valuable type-strain genomes for metagenomic binning, comparative biology and taxonomic classification.</title>
        <authorList>
            <person name="Goeker M."/>
        </authorList>
    </citation>
    <scope>NUCLEOTIDE SEQUENCE [LARGE SCALE GENOMIC DNA]</scope>
    <source>
        <strain evidence="6 7">B6-8</strain>
    </source>
</reference>
<keyword evidence="7" id="KW-1185">Reference proteome</keyword>
<feature type="domain" description="RsdA/BaiN/AoA(So)-like Rossmann fold-like" evidence="4">
    <location>
        <begin position="11"/>
        <end position="402"/>
    </location>
</feature>
<sequence length="417" mass="43784">MNTDIPPALKSVTIIGAGPAGLIAAERLAMAGFAVTVHDRMPSVGRKLLMAGRGGLNLTHSEPIETFLARYGESAARLASLIAAFPPEALRQWSEALGEPTFVGSSGRVFPRSLKASPLLRAWLRRLDTVGVRFALRQDWRGFDAYGANVFALPDGEMTAVKSGATLLALGGASWPRLGSNGAWASILSDRGVAITPLRPANVGFRAAWSPMFRERFAGTPLKTITLGFEGQTIRGEALITQYGIEGGAIYALSAPLREAIARAGSARLVIDLCPQRSQAELAQRIAAQKPGQSLANLLRKAAALPPVAINLLRETAGQPLPRDADSLAGLIKAAPLVLTGIEGLERAISTAGGVSWDALDEHMMLKALPGVFVAGEMIDWEAPTGGYLLQASFATGVAAAEGIAAWLGAEMPATPR</sequence>
<dbReference type="NCBIfam" id="TIGR00275">
    <property type="entry name" value="aminoacetone oxidase family FAD-binding enzyme"/>
    <property type="match status" value="1"/>
</dbReference>
<dbReference type="PANTHER" id="PTHR42887:SF1">
    <property type="entry name" value="BLR3961 PROTEIN"/>
    <property type="match status" value="1"/>
</dbReference>
<dbReference type="InterPro" id="IPR022460">
    <property type="entry name" value="Flavoprotein_PP4765"/>
</dbReference>
<dbReference type="PRINTS" id="PR00419">
    <property type="entry name" value="ADXRDTASE"/>
</dbReference>